<sequence>MSGADLLWHALPVGAGATLVMDLCTLLRRRAFGTPSLDYALVGRWLGHMTRGRFRHASIAAAPRVRGERALGWLAHYAIGVAFAVLPVVIAGARWLDAPTLAPALAAGLVSVVAPFFVMQPAFGFGIAASRTPRPAVARARSIVSHLSYGAGLYLSALLLAAATTR</sequence>
<protein>
    <submittedName>
        <fullName evidence="2">DUF2938 domain-containing protein</fullName>
    </submittedName>
</protein>
<organism evidence="2 3">
    <name type="scientific">Burkholderia dolosa</name>
    <dbReference type="NCBI Taxonomy" id="152500"/>
    <lineage>
        <taxon>Bacteria</taxon>
        <taxon>Pseudomonadati</taxon>
        <taxon>Pseudomonadota</taxon>
        <taxon>Betaproteobacteria</taxon>
        <taxon>Burkholderiales</taxon>
        <taxon>Burkholderiaceae</taxon>
        <taxon>Burkholderia</taxon>
        <taxon>Burkholderia cepacia complex</taxon>
    </lineage>
</organism>
<dbReference type="GeneID" id="93130185"/>
<name>A0A892IHF9_9BURK</name>
<dbReference type="Pfam" id="PF11158">
    <property type="entry name" value="DUF2938"/>
    <property type="match status" value="1"/>
</dbReference>
<dbReference type="AlphaFoldDB" id="A0A892IHF9"/>
<keyword evidence="1" id="KW-0812">Transmembrane</keyword>
<feature type="transmembrane region" description="Helical" evidence="1">
    <location>
        <begin position="101"/>
        <end position="123"/>
    </location>
</feature>
<keyword evidence="3" id="KW-1185">Reference proteome</keyword>
<accession>A0A892IHF9</accession>
<evidence type="ECO:0000313" key="3">
    <source>
        <dbReference type="Proteomes" id="UP000625568"/>
    </source>
</evidence>
<dbReference type="Proteomes" id="UP000625568">
    <property type="component" value="Chromosome 2"/>
</dbReference>
<feature type="transmembrane region" description="Helical" evidence="1">
    <location>
        <begin position="74"/>
        <end position="95"/>
    </location>
</feature>
<dbReference type="EMBL" id="CP069483">
    <property type="protein sequence ID" value="QRO80250.1"/>
    <property type="molecule type" value="Genomic_DNA"/>
</dbReference>
<reference evidence="2 3" key="1">
    <citation type="submission" date="2021-02" db="EMBL/GenBank/DDBJ databases">
        <title>FDA dAtabase for Regulatory Grade micrObial Sequences (FDA-ARGOS): Supporting development and validation of Infectious Disease Dx tests.</title>
        <authorList>
            <person name="Minogue T."/>
            <person name="Wolcott M."/>
            <person name="Wasieloski L."/>
            <person name="Aguilar W."/>
            <person name="Moore D."/>
            <person name="Jaissle J."/>
            <person name="Tallon L."/>
            <person name="Sadzewicz L."/>
            <person name="Zhao X."/>
            <person name="Boylan J."/>
            <person name="Ott S."/>
            <person name="Bowen H."/>
            <person name="Vavikolanu K."/>
            <person name="Mehta A."/>
            <person name="Aluvathingal J."/>
            <person name="Nadendla S."/>
            <person name="Yan Y."/>
            <person name="Sichtig H."/>
        </authorList>
    </citation>
    <scope>NUCLEOTIDE SEQUENCE [LARGE SCALE GENOMIC DNA]</scope>
    <source>
        <strain evidence="2 3">FDAARGOS_1272</strain>
    </source>
</reference>
<evidence type="ECO:0000313" key="2">
    <source>
        <dbReference type="EMBL" id="QRO80250.1"/>
    </source>
</evidence>
<dbReference type="InterPro" id="IPR021329">
    <property type="entry name" value="DUF2938"/>
</dbReference>
<proteinExistence type="predicted"/>
<evidence type="ECO:0000256" key="1">
    <source>
        <dbReference type="SAM" id="Phobius"/>
    </source>
</evidence>
<dbReference type="RefSeq" id="WP_006765741.1">
    <property type="nucleotide sequence ID" value="NZ_CABVPR010000045.1"/>
</dbReference>
<feature type="transmembrane region" description="Helical" evidence="1">
    <location>
        <begin position="143"/>
        <end position="163"/>
    </location>
</feature>
<feature type="transmembrane region" description="Helical" evidence="1">
    <location>
        <begin position="6"/>
        <end position="27"/>
    </location>
</feature>
<gene>
    <name evidence="2" type="ORF">I6K02_18065</name>
</gene>
<keyword evidence="1" id="KW-0472">Membrane</keyword>
<keyword evidence="1" id="KW-1133">Transmembrane helix</keyword>